<dbReference type="AlphaFoldDB" id="A0A226DNI8"/>
<keyword evidence="2" id="KW-0732">Signal</keyword>
<proteinExistence type="predicted"/>
<accession>A0A226DNI8</accession>
<keyword evidence="1" id="KW-1133">Transmembrane helix</keyword>
<keyword evidence="1" id="KW-0812">Transmembrane</keyword>
<dbReference type="Proteomes" id="UP000198287">
    <property type="component" value="Unassembled WGS sequence"/>
</dbReference>
<name>A0A226DNI8_FOLCA</name>
<reference evidence="3 4" key="1">
    <citation type="submission" date="2015-12" db="EMBL/GenBank/DDBJ databases">
        <title>The genome of Folsomia candida.</title>
        <authorList>
            <person name="Faddeeva A."/>
            <person name="Derks M.F."/>
            <person name="Anvar Y."/>
            <person name="Smit S."/>
            <person name="Van Straalen N."/>
            <person name="Roelofs D."/>
        </authorList>
    </citation>
    <scope>NUCLEOTIDE SEQUENCE [LARGE SCALE GENOMIC DNA]</scope>
    <source>
        <strain evidence="3 4">VU population</strain>
        <tissue evidence="3">Whole body</tissue>
    </source>
</reference>
<organism evidence="3 4">
    <name type="scientific">Folsomia candida</name>
    <name type="common">Springtail</name>
    <dbReference type="NCBI Taxonomy" id="158441"/>
    <lineage>
        <taxon>Eukaryota</taxon>
        <taxon>Metazoa</taxon>
        <taxon>Ecdysozoa</taxon>
        <taxon>Arthropoda</taxon>
        <taxon>Hexapoda</taxon>
        <taxon>Collembola</taxon>
        <taxon>Entomobryomorpha</taxon>
        <taxon>Isotomoidea</taxon>
        <taxon>Isotomidae</taxon>
        <taxon>Proisotominae</taxon>
        <taxon>Folsomia</taxon>
    </lineage>
</organism>
<comment type="caution">
    <text evidence="3">The sequence shown here is derived from an EMBL/GenBank/DDBJ whole genome shotgun (WGS) entry which is preliminary data.</text>
</comment>
<keyword evidence="4" id="KW-1185">Reference proteome</keyword>
<protein>
    <submittedName>
        <fullName evidence="3">Uncharacterized protein</fullName>
    </submittedName>
</protein>
<evidence type="ECO:0000313" key="3">
    <source>
        <dbReference type="EMBL" id="OXA46769.1"/>
    </source>
</evidence>
<evidence type="ECO:0000256" key="1">
    <source>
        <dbReference type="SAM" id="Phobius"/>
    </source>
</evidence>
<evidence type="ECO:0000313" key="4">
    <source>
        <dbReference type="Proteomes" id="UP000198287"/>
    </source>
</evidence>
<dbReference type="EMBL" id="LNIX01000014">
    <property type="protein sequence ID" value="OXA46769.1"/>
    <property type="molecule type" value="Genomic_DNA"/>
</dbReference>
<feature type="signal peptide" evidence="2">
    <location>
        <begin position="1"/>
        <end position="36"/>
    </location>
</feature>
<sequence length="416" mass="46608">MGENLFRIHINFRCKMAPKLQHIFLLLLHILPGTLCQSVITVYTEEGNEDIVLTLAGISKNLTVSGCLESLDVDIDSNFSSVNTNDNCFQLYKRTHCTGEYLLVRPGSEGHGSLTNYGFSNNVRSVGSCFEDCHPDRVEYEGDMKTGMMNVKFYGRSAKTPVANINLRPNICFNAGPFLAEWPTDDPFRVQIYSSACLTLHQFSNCTGLSTYLTGGKHSDPQKLIFWADRFKSQGLSFCDRSCNLTIKDVLPPKEFEESEQISLFKYKNFGGDRLTSLNLNPGKLCTPFPPGWSNPGSIIVDRGGCIRLYDDSTCTKFMGEVIGSEKFLGGLGFNKGFGGIKSCENIRKSENDCAFWIIFLLIIISILIIVGGVVIWKMSGNNFLYTWRKIYRTNWINMMSHRRNGTVRGAENGNP</sequence>
<evidence type="ECO:0000256" key="2">
    <source>
        <dbReference type="SAM" id="SignalP"/>
    </source>
</evidence>
<feature type="chain" id="PRO_5013098843" evidence="2">
    <location>
        <begin position="37"/>
        <end position="416"/>
    </location>
</feature>
<feature type="transmembrane region" description="Helical" evidence="1">
    <location>
        <begin position="355"/>
        <end position="377"/>
    </location>
</feature>
<gene>
    <name evidence="3" type="ORF">Fcan01_18146</name>
</gene>
<keyword evidence="1" id="KW-0472">Membrane</keyword>